<name>A0A5S6QCR0_TRIMR</name>
<protein>
    <submittedName>
        <fullName evidence="2">Uncharacterized protein</fullName>
    </submittedName>
</protein>
<reference evidence="2" key="1">
    <citation type="submission" date="2019-12" db="UniProtKB">
        <authorList>
            <consortium name="WormBaseParasite"/>
        </authorList>
    </citation>
    <scope>IDENTIFICATION</scope>
</reference>
<keyword evidence="1" id="KW-1185">Reference proteome</keyword>
<evidence type="ECO:0000313" key="1">
    <source>
        <dbReference type="Proteomes" id="UP000046395"/>
    </source>
</evidence>
<dbReference type="WBParaSite" id="TMUE_1000004880.1">
    <property type="protein sequence ID" value="TMUE_1000004880.1"/>
    <property type="gene ID" value="WBGene00299133"/>
</dbReference>
<proteinExistence type="predicted"/>
<accession>A0A5S6QCR0</accession>
<sequence length="230" mass="25727">MKGRSQAPRNWYARNVPLALTPDRGSSNVRKASEARVEPFELAIVRSFRESCPGDRLALPLVSKACRQHEGVSTPRNSPSSTPGQYGFPTLAFLLDNGLRGLKGPDGLHVCGCMLAHLLLANTFSPLCEQWHQVCHFAYSLRAALLLASLMPNFRFTSNSKFRLRHWHIVFVRSFRLPFPAALSFTQVLSFPRRIFCRQTAGSATGGETQDLDYFVYSFRRKGVAQTAHA</sequence>
<dbReference type="Proteomes" id="UP000046395">
    <property type="component" value="Unassembled WGS sequence"/>
</dbReference>
<organism evidence="1 2">
    <name type="scientific">Trichuris muris</name>
    <name type="common">Mouse whipworm</name>
    <dbReference type="NCBI Taxonomy" id="70415"/>
    <lineage>
        <taxon>Eukaryota</taxon>
        <taxon>Metazoa</taxon>
        <taxon>Ecdysozoa</taxon>
        <taxon>Nematoda</taxon>
        <taxon>Enoplea</taxon>
        <taxon>Dorylaimia</taxon>
        <taxon>Trichinellida</taxon>
        <taxon>Trichuridae</taxon>
        <taxon>Trichuris</taxon>
    </lineage>
</organism>
<evidence type="ECO:0000313" key="2">
    <source>
        <dbReference type="WBParaSite" id="TMUE_1000004880.1"/>
    </source>
</evidence>
<dbReference type="AlphaFoldDB" id="A0A5S6QCR0"/>